<gene>
    <name evidence="5" type="ORF">Pa4123_34300</name>
</gene>
<dbReference type="InterPro" id="IPR009081">
    <property type="entry name" value="PP-bd_ACP"/>
</dbReference>
<protein>
    <recommendedName>
        <fullName evidence="4">Carrier domain-containing protein</fullName>
    </recommendedName>
</protein>
<dbReference type="PROSITE" id="PS00012">
    <property type="entry name" value="PHOSPHOPANTETHEINE"/>
    <property type="match status" value="1"/>
</dbReference>
<dbReference type="Proteomes" id="UP001144280">
    <property type="component" value="Unassembled WGS sequence"/>
</dbReference>
<dbReference type="Gene3D" id="3.30.559.30">
    <property type="entry name" value="Nonribosomal peptide synthetase, condensation domain"/>
    <property type="match status" value="1"/>
</dbReference>
<dbReference type="InterPro" id="IPR000873">
    <property type="entry name" value="AMP-dep_synth/lig_dom"/>
</dbReference>
<dbReference type="Pfam" id="PF13193">
    <property type="entry name" value="AMP-binding_C"/>
    <property type="match status" value="1"/>
</dbReference>
<dbReference type="RefSeq" id="WP_281896770.1">
    <property type="nucleotide sequence ID" value="NZ_BSDI01000014.1"/>
</dbReference>
<dbReference type="Gene3D" id="2.30.38.10">
    <property type="entry name" value="Luciferase, Domain 3"/>
    <property type="match status" value="1"/>
</dbReference>
<dbReference type="Gene3D" id="3.30.300.30">
    <property type="match status" value="1"/>
</dbReference>
<dbReference type="InterPro" id="IPR025110">
    <property type="entry name" value="AMP-bd_C"/>
</dbReference>
<dbReference type="InterPro" id="IPR036736">
    <property type="entry name" value="ACP-like_sf"/>
</dbReference>
<feature type="domain" description="Carrier" evidence="4">
    <location>
        <begin position="954"/>
        <end position="1029"/>
    </location>
</feature>
<accession>A0ABQ5QU92</accession>
<evidence type="ECO:0000313" key="5">
    <source>
        <dbReference type="EMBL" id="GLH98155.1"/>
    </source>
</evidence>
<dbReference type="InterPro" id="IPR010071">
    <property type="entry name" value="AA_adenyl_dom"/>
</dbReference>
<dbReference type="Pfam" id="PF00668">
    <property type="entry name" value="Condensation"/>
    <property type="match status" value="1"/>
</dbReference>
<evidence type="ECO:0000259" key="4">
    <source>
        <dbReference type="PROSITE" id="PS50075"/>
    </source>
</evidence>
<dbReference type="NCBIfam" id="TIGR01733">
    <property type="entry name" value="AA-adenyl-dom"/>
    <property type="match status" value="1"/>
</dbReference>
<dbReference type="InterPro" id="IPR020845">
    <property type="entry name" value="AMP-binding_CS"/>
</dbReference>
<dbReference type="CDD" id="cd19531">
    <property type="entry name" value="LCL_NRPS-like"/>
    <property type="match status" value="1"/>
</dbReference>
<dbReference type="PROSITE" id="PS00455">
    <property type="entry name" value="AMP_BINDING"/>
    <property type="match status" value="1"/>
</dbReference>
<reference evidence="5" key="1">
    <citation type="submission" date="2022-12" db="EMBL/GenBank/DDBJ databases">
        <title>New Phytohabitans aurantiacus sp. RD004123 nov., an actinomycete isolated from soil.</title>
        <authorList>
            <person name="Triningsih D.W."/>
            <person name="Harunari E."/>
            <person name="Igarashi Y."/>
        </authorList>
    </citation>
    <scope>NUCLEOTIDE SEQUENCE</scope>
    <source>
        <strain evidence="5">RD004123</strain>
    </source>
</reference>
<dbReference type="SMART" id="SM00823">
    <property type="entry name" value="PKS_PP"/>
    <property type="match status" value="1"/>
</dbReference>
<dbReference type="Gene3D" id="3.40.50.980">
    <property type="match status" value="2"/>
</dbReference>
<sequence length="1051" mass="113301">MTELPLSPAQERMWFLDRFDPGQPNNVVLSRRLRGRLDGDALARAFGAVVARHEALRATFAERDGAPVQVIGEPGAFPLERIDLTGEPEPLREGRAREIGLQVFDTRFDLSRGPLLRAALLYLGDDDHLLVVAAHHIVFDGSSQSILVRDLGVAYGAQLAGREPASAPSPIGWRDYVLAQAEQPAEKAEQALAYWRERLAGAQQLNLPTDLPRPLFKTPRTARVRHQLDRELTGQLERLARAQRCTLFMVLLAGYQVLLGRHADQDSVCVGSASAGRTQPELEPLIGNFVNTLVLRGDLSGDPTFSTLLRRTRTTALEAYAHQEIPFERLVSELDVARDVSRTPLFDTMLILHTQDRAELDVLPGITGERFEMGIPQSLFDLVVDASLTPDGMVLRARYDSALYTAGTVEVLMRRYETLLRAAASDPDRRIGELPMDDAAGQRRILARGQGPNRSYSGTVPALFAARAAAAAQAPAVGAYTYGQLDTRANQIARFLRRSGVEPGAVVGVCLGRGEDLVAALLAVWRCGAAYLPLDHTLPAARLAWLRADAGARYLVTATGTAPPVDDGEPVIWLDRDAAAISAEPGGPLRTAVDARSLAYVLYTSGSTGQPKGVAVPHRALTNLLLSMRDNLGGTARDVWLGLTSLSFDISALELFLPLVTGGRLIPVPEESAKDGVAIVRLIDEAGVTHVQATPSGWRMLVDAGFNAPAVTALTGGEALPPRLARELRPRVRRLFNVYGPTETTIWSSIAELPERVSDVTLGAPVGNTQLYVVDARLRPVPAGVPGELAIGGAGVAWGYLGRPSLTARRFVPDPYGSPGARLYRTGDRVRWRPDGGLEFLGRTDAQVKIRGHRIELGEIEARLAEHPDVGQAAVVTAGQEHDTRLVGYVAAAPDRTPQARQLRAYLAELLPAHMVPGQIAVLDSLPLNPAGKVDRRRLPAAGADDLEVREYVAPRTELEQAVAATWAQVLGRDRVGVLDDFFDIGGHSLLATKVVARLGAALGLDVPIRTLFLRSTVEDFAAAVEELLVADIEQLSDDEVAGLLDGGAAG</sequence>
<dbReference type="Gene3D" id="3.30.559.10">
    <property type="entry name" value="Chloramphenicol acetyltransferase-like domain"/>
    <property type="match status" value="1"/>
</dbReference>
<dbReference type="Pfam" id="PF00550">
    <property type="entry name" value="PP-binding"/>
    <property type="match status" value="1"/>
</dbReference>
<proteinExistence type="predicted"/>
<comment type="caution">
    <text evidence="5">The sequence shown here is derived from an EMBL/GenBank/DDBJ whole genome shotgun (WGS) entry which is preliminary data.</text>
</comment>
<evidence type="ECO:0000256" key="3">
    <source>
        <dbReference type="ARBA" id="ARBA00022553"/>
    </source>
</evidence>
<evidence type="ECO:0000256" key="2">
    <source>
        <dbReference type="ARBA" id="ARBA00022450"/>
    </source>
</evidence>
<dbReference type="PANTHER" id="PTHR45527">
    <property type="entry name" value="NONRIBOSOMAL PEPTIDE SYNTHETASE"/>
    <property type="match status" value="1"/>
</dbReference>
<dbReference type="SUPFAM" id="SSF47336">
    <property type="entry name" value="ACP-like"/>
    <property type="match status" value="1"/>
</dbReference>
<dbReference type="SUPFAM" id="SSF56801">
    <property type="entry name" value="Acetyl-CoA synthetase-like"/>
    <property type="match status" value="1"/>
</dbReference>
<evidence type="ECO:0000313" key="6">
    <source>
        <dbReference type="Proteomes" id="UP001144280"/>
    </source>
</evidence>
<keyword evidence="2" id="KW-0596">Phosphopantetheine</keyword>
<dbReference type="SUPFAM" id="SSF52777">
    <property type="entry name" value="CoA-dependent acyltransferases"/>
    <property type="match status" value="2"/>
</dbReference>
<dbReference type="Gene3D" id="1.10.1200.10">
    <property type="entry name" value="ACP-like"/>
    <property type="match status" value="1"/>
</dbReference>
<keyword evidence="6" id="KW-1185">Reference proteome</keyword>
<comment type="cofactor">
    <cofactor evidence="1">
        <name>pantetheine 4'-phosphate</name>
        <dbReference type="ChEBI" id="CHEBI:47942"/>
    </cofactor>
</comment>
<name>A0ABQ5QU92_9ACTN</name>
<dbReference type="PANTHER" id="PTHR45527:SF1">
    <property type="entry name" value="FATTY ACID SYNTHASE"/>
    <property type="match status" value="1"/>
</dbReference>
<dbReference type="InterPro" id="IPR020806">
    <property type="entry name" value="PKS_PP-bd"/>
</dbReference>
<dbReference type="PROSITE" id="PS50075">
    <property type="entry name" value="CARRIER"/>
    <property type="match status" value="1"/>
</dbReference>
<dbReference type="Pfam" id="PF00501">
    <property type="entry name" value="AMP-binding"/>
    <property type="match status" value="1"/>
</dbReference>
<evidence type="ECO:0000256" key="1">
    <source>
        <dbReference type="ARBA" id="ARBA00001957"/>
    </source>
</evidence>
<dbReference type="InterPro" id="IPR023213">
    <property type="entry name" value="CAT-like_dom_sf"/>
</dbReference>
<dbReference type="InterPro" id="IPR001242">
    <property type="entry name" value="Condensation_dom"/>
</dbReference>
<dbReference type="EMBL" id="BSDI01000014">
    <property type="protein sequence ID" value="GLH98155.1"/>
    <property type="molecule type" value="Genomic_DNA"/>
</dbReference>
<dbReference type="InterPro" id="IPR045851">
    <property type="entry name" value="AMP-bd_C_sf"/>
</dbReference>
<organism evidence="5 6">
    <name type="scientific">Phytohabitans aurantiacus</name>
    <dbReference type="NCBI Taxonomy" id="3016789"/>
    <lineage>
        <taxon>Bacteria</taxon>
        <taxon>Bacillati</taxon>
        <taxon>Actinomycetota</taxon>
        <taxon>Actinomycetes</taxon>
        <taxon>Micromonosporales</taxon>
        <taxon>Micromonosporaceae</taxon>
    </lineage>
</organism>
<dbReference type="InterPro" id="IPR006162">
    <property type="entry name" value="Ppantetheine_attach_site"/>
</dbReference>
<keyword evidence="3" id="KW-0597">Phosphoprotein</keyword>